<evidence type="ECO:0000313" key="2">
    <source>
        <dbReference type="Proteomes" id="UP000306825"/>
    </source>
</evidence>
<sequence>MNEIVCNLKEIKSKDNINLLTFEKDNNLIQVLILQMNVGLKLGDKAVLYIKPTKIFLSKEKYLFDNVLPVNILDIKKGKIVSLIKAKFIDSVFEVVMLNEYINFEKKAFMLFKASDISIRRKVD</sequence>
<gene>
    <name evidence="1" type="ORF">FE773_04010</name>
</gene>
<evidence type="ECO:0008006" key="3">
    <source>
        <dbReference type="Google" id="ProtNLM"/>
    </source>
</evidence>
<dbReference type="Proteomes" id="UP000306825">
    <property type="component" value="Chromosome"/>
</dbReference>
<keyword evidence="2" id="KW-1185">Reference proteome</keyword>
<reference evidence="1 2" key="1">
    <citation type="submission" date="2019-05" db="EMBL/GenBank/DDBJ databases">
        <title>A comparative analysis of the Nautiliaceae.</title>
        <authorList>
            <person name="Grosche A."/>
            <person name="Smedile F."/>
            <person name="Vetriani C."/>
        </authorList>
    </citation>
    <scope>NUCLEOTIDE SEQUENCE [LARGE SCALE GENOMIC DNA]</scope>
    <source>
        <strain evidence="1 2">TB-2</strain>
    </source>
</reference>
<accession>A0ABX5V816</accession>
<dbReference type="EMBL" id="CP040463">
    <property type="protein sequence ID" value="QCT94366.1"/>
    <property type="molecule type" value="Genomic_DNA"/>
</dbReference>
<dbReference type="InterPro" id="IPR008995">
    <property type="entry name" value="Mo/tungstate-bd_C_term_dom"/>
</dbReference>
<proteinExistence type="predicted"/>
<evidence type="ECO:0000313" key="1">
    <source>
        <dbReference type="EMBL" id="QCT94366.1"/>
    </source>
</evidence>
<name>A0ABX5V816_9BACT</name>
<organism evidence="1 2">
    <name type="scientific">Caminibacter mediatlanticus TB-2</name>
    <dbReference type="NCBI Taxonomy" id="391592"/>
    <lineage>
        <taxon>Bacteria</taxon>
        <taxon>Pseudomonadati</taxon>
        <taxon>Campylobacterota</taxon>
        <taxon>Epsilonproteobacteria</taxon>
        <taxon>Nautiliales</taxon>
        <taxon>Nautiliaceae</taxon>
        <taxon>Caminibacter</taxon>
    </lineage>
</organism>
<dbReference type="SUPFAM" id="SSF50331">
    <property type="entry name" value="MOP-like"/>
    <property type="match status" value="1"/>
</dbReference>
<protein>
    <recommendedName>
        <fullName evidence="3">Molybdenum-pterin-binding protein</fullName>
    </recommendedName>
</protein>